<feature type="domain" description="PAC" evidence="3">
    <location>
        <begin position="86"/>
        <end position="138"/>
    </location>
</feature>
<accession>A0A432WKG9</accession>
<dbReference type="InterPro" id="IPR000160">
    <property type="entry name" value="GGDEF_dom"/>
</dbReference>
<dbReference type="Gene3D" id="3.30.70.270">
    <property type="match status" value="1"/>
</dbReference>
<name>A0A432WKG9_9GAMM</name>
<dbReference type="Proteomes" id="UP000288405">
    <property type="component" value="Unassembled WGS sequence"/>
</dbReference>
<dbReference type="PROSITE" id="PS50112">
    <property type="entry name" value="PAS"/>
    <property type="match status" value="1"/>
</dbReference>
<dbReference type="CDD" id="cd00130">
    <property type="entry name" value="PAS"/>
    <property type="match status" value="1"/>
</dbReference>
<dbReference type="InterPro" id="IPR035965">
    <property type="entry name" value="PAS-like_dom_sf"/>
</dbReference>
<reference evidence="5 6" key="1">
    <citation type="journal article" date="2011" name="Front. Microbiol.">
        <title>Genomic signatures of strain selection and enhancement in Bacillus atrophaeus var. globigii, a historical biowarfare simulant.</title>
        <authorList>
            <person name="Gibbons H.S."/>
            <person name="Broomall S.M."/>
            <person name="McNew L.A."/>
            <person name="Daligault H."/>
            <person name="Chapman C."/>
            <person name="Bruce D."/>
            <person name="Karavis M."/>
            <person name="Krepps M."/>
            <person name="McGregor P.A."/>
            <person name="Hong C."/>
            <person name="Park K.H."/>
            <person name="Akmal A."/>
            <person name="Feldman A."/>
            <person name="Lin J.S."/>
            <person name="Chang W.E."/>
            <person name="Higgs B.W."/>
            <person name="Demirev P."/>
            <person name="Lindquist J."/>
            <person name="Liem A."/>
            <person name="Fochler E."/>
            <person name="Read T.D."/>
            <person name="Tapia R."/>
            <person name="Johnson S."/>
            <person name="Bishop-Lilly K.A."/>
            <person name="Detter C."/>
            <person name="Han C."/>
            <person name="Sozhamannan S."/>
            <person name="Rosenzweig C.N."/>
            <person name="Skowronski E.W."/>
        </authorList>
    </citation>
    <scope>NUCLEOTIDE SEQUENCE [LARGE SCALE GENOMIC DNA]</scope>
    <source>
        <strain evidence="5 6">GYP-17</strain>
    </source>
</reference>
<dbReference type="RefSeq" id="WP_126776681.1">
    <property type="nucleotide sequence ID" value="NZ_PIPM01000004.1"/>
</dbReference>
<evidence type="ECO:0000259" key="4">
    <source>
        <dbReference type="PROSITE" id="PS50887"/>
    </source>
</evidence>
<evidence type="ECO:0000313" key="6">
    <source>
        <dbReference type="Proteomes" id="UP000288405"/>
    </source>
</evidence>
<evidence type="ECO:0000259" key="3">
    <source>
        <dbReference type="PROSITE" id="PS50113"/>
    </source>
</evidence>
<dbReference type="OrthoDB" id="73375at2"/>
<dbReference type="PROSITE" id="PS50113">
    <property type="entry name" value="PAC"/>
    <property type="match status" value="1"/>
</dbReference>
<sequence length="435" mass="49418">MSFDLLQRAGVSSEILSSVLDNVGAYVYIKDLNGQYLYANQQTLRLFDITLQGLAGKTDGHFFDLERSRALRDNDVRVLKSGETLTTEEENILKSTGESRTFLSVKKPLRDETGDIIGMFGVSTDITERKMLEKQLRQQNELLQIVMDNVDSAIFMLDEYNNLLYANKQLAEQFKLQRVGPQHTPIASFVDENAYKELAEHNQFVFESAEKQAFRENVMGPDGEQRVFWSVKVPYVNEEQEKVIIGLSTDMTELFKLQEKLREQSTQDPMTGLYNRRFFMDFAEKTLAESERSRRTTSILLIDLDHFKQVNDEHGHPIGDMVLYEISRRIVKSLRRGDIAARVGGEEFAVLLPNTPLNAATEVANRICKLARMNPVKFPEDNHVTVTLSIGVAASAKSLQSFEGIYALADKYLYQAKRKGRDQVCAATPDDHPLP</sequence>
<proteinExistence type="predicted"/>
<dbReference type="Pfam" id="PF08448">
    <property type="entry name" value="PAS_4"/>
    <property type="match status" value="1"/>
</dbReference>
<dbReference type="SMART" id="SM00267">
    <property type="entry name" value="GGDEF"/>
    <property type="match status" value="1"/>
</dbReference>
<evidence type="ECO:0000259" key="2">
    <source>
        <dbReference type="PROSITE" id="PS50112"/>
    </source>
</evidence>
<dbReference type="CDD" id="cd01949">
    <property type="entry name" value="GGDEF"/>
    <property type="match status" value="1"/>
</dbReference>
<dbReference type="InterPro" id="IPR000700">
    <property type="entry name" value="PAS-assoc_C"/>
</dbReference>
<dbReference type="InterPro" id="IPR000014">
    <property type="entry name" value="PAS"/>
</dbReference>
<dbReference type="Pfam" id="PF00990">
    <property type="entry name" value="GGDEF"/>
    <property type="match status" value="1"/>
</dbReference>
<dbReference type="Pfam" id="PF00989">
    <property type="entry name" value="PAS"/>
    <property type="match status" value="1"/>
</dbReference>
<dbReference type="SUPFAM" id="SSF55073">
    <property type="entry name" value="Nucleotide cyclase"/>
    <property type="match status" value="1"/>
</dbReference>
<dbReference type="GO" id="GO:0003824">
    <property type="term" value="F:catalytic activity"/>
    <property type="evidence" value="ECO:0007669"/>
    <property type="project" value="UniProtKB-ARBA"/>
</dbReference>
<feature type="domain" description="PAS" evidence="2">
    <location>
        <begin position="12"/>
        <end position="82"/>
    </location>
</feature>
<dbReference type="NCBIfam" id="TIGR00229">
    <property type="entry name" value="sensory_box"/>
    <property type="match status" value="1"/>
</dbReference>
<dbReference type="GO" id="GO:0006355">
    <property type="term" value="P:regulation of DNA-templated transcription"/>
    <property type="evidence" value="ECO:0007669"/>
    <property type="project" value="InterPro"/>
</dbReference>
<comment type="cofactor">
    <cofactor evidence="1">
        <name>Mg(2+)</name>
        <dbReference type="ChEBI" id="CHEBI:18420"/>
    </cofactor>
</comment>
<dbReference type="InterPro" id="IPR013656">
    <property type="entry name" value="PAS_4"/>
</dbReference>
<dbReference type="InterPro" id="IPR043128">
    <property type="entry name" value="Rev_trsase/Diguanyl_cyclase"/>
</dbReference>
<dbReference type="PANTHER" id="PTHR46663:SF2">
    <property type="entry name" value="GGDEF DOMAIN-CONTAINING PROTEIN"/>
    <property type="match status" value="1"/>
</dbReference>
<dbReference type="Gene3D" id="3.30.450.20">
    <property type="entry name" value="PAS domain"/>
    <property type="match status" value="2"/>
</dbReference>
<dbReference type="PANTHER" id="PTHR46663">
    <property type="entry name" value="DIGUANYLATE CYCLASE DGCT-RELATED"/>
    <property type="match status" value="1"/>
</dbReference>
<gene>
    <name evidence="5" type="ORF">CWE11_05925</name>
</gene>
<dbReference type="InterPro" id="IPR052163">
    <property type="entry name" value="DGC-Regulatory_Protein"/>
</dbReference>
<dbReference type="AlphaFoldDB" id="A0A432WKG9"/>
<organism evidence="5 6">
    <name type="scientific">Aliidiomarina sanyensis</name>
    <dbReference type="NCBI Taxonomy" id="1249555"/>
    <lineage>
        <taxon>Bacteria</taxon>
        <taxon>Pseudomonadati</taxon>
        <taxon>Pseudomonadota</taxon>
        <taxon>Gammaproteobacteria</taxon>
        <taxon>Alteromonadales</taxon>
        <taxon>Idiomarinaceae</taxon>
        <taxon>Aliidiomarina</taxon>
    </lineage>
</organism>
<dbReference type="SUPFAM" id="SSF55785">
    <property type="entry name" value="PYP-like sensor domain (PAS domain)"/>
    <property type="match status" value="2"/>
</dbReference>
<keyword evidence="6" id="KW-1185">Reference proteome</keyword>
<dbReference type="SMART" id="SM00091">
    <property type="entry name" value="PAS"/>
    <property type="match status" value="2"/>
</dbReference>
<dbReference type="EMBL" id="PIPM01000004">
    <property type="protein sequence ID" value="RUO34264.1"/>
    <property type="molecule type" value="Genomic_DNA"/>
</dbReference>
<dbReference type="InterPro" id="IPR029787">
    <property type="entry name" value="Nucleotide_cyclase"/>
</dbReference>
<dbReference type="PROSITE" id="PS50887">
    <property type="entry name" value="GGDEF"/>
    <property type="match status" value="1"/>
</dbReference>
<feature type="domain" description="GGDEF" evidence="4">
    <location>
        <begin position="295"/>
        <end position="429"/>
    </location>
</feature>
<evidence type="ECO:0000313" key="5">
    <source>
        <dbReference type="EMBL" id="RUO34264.1"/>
    </source>
</evidence>
<dbReference type="NCBIfam" id="TIGR00254">
    <property type="entry name" value="GGDEF"/>
    <property type="match status" value="1"/>
</dbReference>
<protein>
    <submittedName>
        <fullName evidence="5">GGDEF domain-containing protein</fullName>
    </submittedName>
</protein>
<dbReference type="InterPro" id="IPR013767">
    <property type="entry name" value="PAS_fold"/>
</dbReference>
<dbReference type="FunFam" id="3.30.70.270:FF:000001">
    <property type="entry name" value="Diguanylate cyclase domain protein"/>
    <property type="match status" value="1"/>
</dbReference>
<comment type="caution">
    <text evidence="5">The sequence shown here is derived from an EMBL/GenBank/DDBJ whole genome shotgun (WGS) entry which is preliminary data.</text>
</comment>
<evidence type="ECO:0000256" key="1">
    <source>
        <dbReference type="ARBA" id="ARBA00001946"/>
    </source>
</evidence>